<evidence type="ECO:0000313" key="1">
    <source>
        <dbReference type="EMBL" id="KAH8034281.1"/>
    </source>
</evidence>
<protein>
    <submittedName>
        <fullName evidence="1">Uncharacterized protein</fullName>
    </submittedName>
</protein>
<reference evidence="1" key="2">
    <citation type="submission" date="2021-09" db="EMBL/GenBank/DDBJ databases">
        <authorList>
            <person name="Jia N."/>
            <person name="Wang J."/>
            <person name="Shi W."/>
            <person name="Du L."/>
            <person name="Sun Y."/>
            <person name="Zhan W."/>
            <person name="Jiang J."/>
            <person name="Wang Q."/>
            <person name="Zhang B."/>
            <person name="Ji P."/>
            <person name="Sakyi L.B."/>
            <person name="Cui X."/>
            <person name="Yuan T."/>
            <person name="Jiang B."/>
            <person name="Yang W."/>
            <person name="Lam T.T.-Y."/>
            <person name="Chang Q."/>
            <person name="Ding S."/>
            <person name="Wang X."/>
            <person name="Zhu J."/>
            <person name="Ruan X."/>
            <person name="Zhao L."/>
            <person name="Wei J."/>
            <person name="Que T."/>
            <person name="Du C."/>
            <person name="Cheng J."/>
            <person name="Dai P."/>
            <person name="Han X."/>
            <person name="Huang E."/>
            <person name="Gao Y."/>
            <person name="Liu J."/>
            <person name="Shao H."/>
            <person name="Ye R."/>
            <person name="Li L."/>
            <person name="Wei W."/>
            <person name="Wang X."/>
            <person name="Wang C."/>
            <person name="Huo Q."/>
            <person name="Li W."/>
            <person name="Guo W."/>
            <person name="Chen H."/>
            <person name="Chen S."/>
            <person name="Zhou L."/>
            <person name="Zhou L."/>
            <person name="Ni X."/>
            <person name="Tian J."/>
            <person name="Zhou Y."/>
            <person name="Sheng Y."/>
            <person name="Liu T."/>
            <person name="Pan Y."/>
            <person name="Xia L."/>
            <person name="Li J."/>
            <person name="Zhao F."/>
            <person name="Cao W."/>
        </authorList>
    </citation>
    <scope>NUCLEOTIDE SEQUENCE</scope>
    <source>
        <strain evidence="1">Rmic-2018</strain>
        <tissue evidence="1">Larvae</tissue>
    </source>
</reference>
<dbReference type="VEuPathDB" id="VectorBase:LOC119160821"/>
<comment type="caution">
    <text evidence="1">The sequence shown here is derived from an EMBL/GenBank/DDBJ whole genome shotgun (WGS) entry which is preliminary data.</text>
</comment>
<dbReference type="AlphaFoldDB" id="A0A9J6EIJ1"/>
<name>A0A9J6EIJ1_RHIMP</name>
<dbReference type="InterPro" id="IPR037069">
    <property type="entry name" value="AcylCoA_DH/ox_N_sf"/>
</dbReference>
<dbReference type="EMBL" id="JABSTU010000004">
    <property type="protein sequence ID" value="KAH8034281.1"/>
    <property type="molecule type" value="Genomic_DNA"/>
</dbReference>
<accession>A0A9J6EIJ1</accession>
<dbReference type="InterPro" id="IPR009100">
    <property type="entry name" value="AcylCoA_DH/oxidase_NM_dom_sf"/>
</dbReference>
<dbReference type="Proteomes" id="UP000821866">
    <property type="component" value="Chromosome 2"/>
</dbReference>
<dbReference type="SUPFAM" id="SSF56645">
    <property type="entry name" value="Acyl-CoA dehydrogenase NM domain-like"/>
    <property type="match status" value="1"/>
</dbReference>
<gene>
    <name evidence="1" type="ORF">HPB51_022731</name>
</gene>
<organism evidence="1 2">
    <name type="scientific">Rhipicephalus microplus</name>
    <name type="common">Cattle tick</name>
    <name type="synonym">Boophilus microplus</name>
    <dbReference type="NCBI Taxonomy" id="6941"/>
    <lineage>
        <taxon>Eukaryota</taxon>
        <taxon>Metazoa</taxon>
        <taxon>Ecdysozoa</taxon>
        <taxon>Arthropoda</taxon>
        <taxon>Chelicerata</taxon>
        <taxon>Arachnida</taxon>
        <taxon>Acari</taxon>
        <taxon>Parasitiformes</taxon>
        <taxon>Ixodida</taxon>
        <taxon>Ixodoidea</taxon>
        <taxon>Ixodidae</taxon>
        <taxon>Rhipicephalinae</taxon>
        <taxon>Rhipicephalus</taxon>
        <taxon>Boophilus</taxon>
    </lineage>
</organism>
<reference evidence="1" key="1">
    <citation type="journal article" date="2020" name="Cell">
        <title>Large-Scale Comparative Analyses of Tick Genomes Elucidate Their Genetic Diversity and Vector Capacities.</title>
        <authorList>
            <consortium name="Tick Genome and Microbiome Consortium (TIGMIC)"/>
            <person name="Jia N."/>
            <person name="Wang J."/>
            <person name="Shi W."/>
            <person name="Du L."/>
            <person name="Sun Y."/>
            <person name="Zhan W."/>
            <person name="Jiang J.F."/>
            <person name="Wang Q."/>
            <person name="Zhang B."/>
            <person name="Ji P."/>
            <person name="Bell-Sakyi L."/>
            <person name="Cui X.M."/>
            <person name="Yuan T.T."/>
            <person name="Jiang B.G."/>
            <person name="Yang W.F."/>
            <person name="Lam T.T."/>
            <person name="Chang Q.C."/>
            <person name="Ding S.J."/>
            <person name="Wang X.J."/>
            <person name="Zhu J.G."/>
            <person name="Ruan X.D."/>
            <person name="Zhao L."/>
            <person name="Wei J.T."/>
            <person name="Ye R.Z."/>
            <person name="Que T.C."/>
            <person name="Du C.H."/>
            <person name="Zhou Y.H."/>
            <person name="Cheng J.X."/>
            <person name="Dai P.F."/>
            <person name="Guo W.B."/>
            <person name="Han X.H."/>
            <person name="Huang E.J."/>
            <person name="Li L.F."/>
            <person name="Wei W."/>
            <person name="Gao Y.C."/>
            <person name="Liu J.Z."/>
            <person name="Shao H.Z."/>
            <person name="Wang X."/>
            <person name="Wang C.C."/>
            <person name="Yang T.C."/>
            <person name="Huo Q.B."/>
            <person name="Li W."/>
            <person name="Chen H.Y."/>
            <person name="Chen S.E."/>
            <person name="Zhou L.G."/>
            <person name="Ni X.B."/>
            <person name="Tian J.H."/>
            <person name="Sheng Y."/>
            <person name="Liu T."/>
            <person name="Pan Y.S."/>
            <person name="Xia L.Y."/>
            <person name="Li J."/>
            <person name="Zhao F."/>
            <person name="Cao W.C."/>
        </authorList>
    </citation>
    <scope>NUCLEOTIDE SEQUENCE</scope>
    <source>
        <strain evidence="1">Rmic-2018</strain>
    </source>
</reference>
<proteinExistence type="predicted"/>
<evidence type="ECO:0000313" key="2">
    <source>
        <dbReference type="Proteomes" id="UP000821866"/>
    </source>
</evidence>
<dbReference type="GO" id="GO:0050660">
    <property type="term" value="F:flavin adenine dinucleotide binding"/>
    <property type="evidence" value="ECO:0007669"/>
    <property type="project" value="InterPro"/>
</dbReference>
<dbReference type="GO" id="GO:0016627">
    <property type="term" value="F:oxidoreductase activity, acting on the CH-CH group of donors"/>
    <property type="evidence" value="ECO:0007669"/>
    <property type="project" value="InterPro"/>
</dbReference>
<keyword evidence="2" id="KW-1185">Reference proteome</keyword>
<dbReference type="Gene3D" id="1.10.540.10">
    <property type="entry name" value="Acyl-CoA dehydrogenase/oxidase, N-terminal domain"/>
    <property type="match status" value="1"/>
</dbReference>
<sequence>MSTAVRTVDTIRNPVFRMTIFRTLQLAVHLHVPKSPTLTSSPKETGLANRRHFRALRALKSICHSRALSTEAAAAASKANHSGYYFELSDEQKEYQNLARKFAREEILPKAAHYDRTGEVRKPIFVLLHEPCFGAFFLRVKTAPFDLHL</sequence>